<evidence type="ECO:0000256" key="1">
    <source>
        <dbReference type="SAM" id="MobiDB-lite"/>
    </source>
</evidence>
<feature type="region of interest" description="Disordered" evidence="1">
    <location>
        <begin position="588"/>
        <end position="641"/>
    </location>
</feature>
<organism evidence="2 3">
    <name type="scientific">Puccinia graminis f. sp. tritici</name>
    <dbReference type="NCBI Taxonomy" id="56615"/>
    <lineage>
        <taxon>Eukaryota</taxon>
        <taxon>Fungi</taxon>
        <taxon>Dikarya</taxon>
        <taxon>Basidiomycota</taxon>
        <taxon>Pucciniomycotina</taxon>
        <taxon>Pucciniomycetes</taxon>
        <taxon>Pucciniales</taxon>
        <taxon>Pucciniaceae</taxon>
        <taxon>Puccinia</taxon>
    </lineage>
</organism>
<feature type="compositionally biased region" description="Basic residues" evidence="1">
    <location>
        <begin position="518"/>
        <end position="527"/>
    </location>
</feature>
<feature type="region of interest" description="Disordered" evidence="1">
    <location>
        <begin position="515"/>
        <end position="570"/>
    </location>
</feature>
<feature type="compositionally biased region" description="Basic and acidic residues" evidence="1">
    <location>
        <begin position="631"/>
        <end position="641"/>
    </location>
</feature>
<evidence type="ECO:0000313" key="3">
    <source>
        <dbReference type="Proteomes" id="UP000325313"/>
    </source>
</evidence>
<dbReference type="Proteomes" id="UP000325313">
    <property type="component" value="Unassembled WGS sequence"/>
</dbReference>
<feature type="region of interest" description="Disordered" evidence="1">
    <location>
        <begin position="68"/>
        <end position="88"/>
    </location>
</feature>
<feature type="compositionally biased region" description="Basic and acidic residues" evidence="1">
    <location>
        <begin position="608"/>
        <end position="622"/>
    </location>
</feature>
<name>A0A5B0R4Q2_PUCGR</name>
<feature type="region of interest" description="Disordered" evidence="1">
    <location>
        <begin position="105"/>
        <end position="213"/>
    </location>
</feature>
<protein>
    <submittedName>
        <fullName evidence="2">Uncharacterized protein</fullName>
    </submittedName>
</protein>
<dbReference type="AlphaFoldDB" id="A0A5B0R4Q2"/>
<feature type="compositionally biased region" description="Polar residues" evidence="1">
    <location>
        <begin position="153"/>
        <end position="182"/>
    </location>
</feature>
<feature type="compositionally biased region" description="Basic and acidic residues" evidence="1">
    <location>
        <begin position="122"/>
        <end position="134"/>
    </location>
</feature>
<proteinExistence type="predicted"/>
<accession>A0A5B0R4Q2</accession>
<evidence type="ECO:0000313" key="2">
    <source>
        <dbReference type="EMBL" id="KAA1120546.1"/>
    </source>
</evidence>
<sequence>MPRPSTPYPFVTRARSSSAPIVVPTHPFPTIGERSTMTKDYSLGETGALADVSKVQEHERLELCPRLRGQGKTGSARPPISLEEDYPVSSRTSYFSVLVFYSSSSHDKHPESARNTSQQRIDQNHRRNMAEDMATRATRKTKKQVTREGDAQHASTQSTLTDTTEEPTGQSTENEHLSNLSQVEGRDETRRDTSKDVDREDDHIEGQLTKDTVDLTEHLPKTLSTYRNLLSTTDDPGPLLVVNQAPIQISESTKAKLSDKETLWNRICEAKSANDESNAEFLLRIYLSLPKEGSPSNTTPSLFTITAAIHRSNSATAALPTQKLPDKSINFFRGSVPNHCNIGFTPFFDKNIREFRGPLPLTIFDKEWQEEAVSFHSGKRSKTDEKDGIYTGYEYPNEWTQSFSAWTSNFRSFLITYRDIYKISEFADWIVEHKANVDEIIATEGFLTGFRYDMIVRANAFAYRVETDKGASVVDISVMRKDIREKAWATTRKLDELDFTDNPYAQGGIKFGFDPKTGRPKLAKGHKSTSDVASHIPNGPAEGGYRGGSSRNRGGYRGRNLGPNDYSERYFDDRREGRNFIREDENRSWGQRGNYGNNRPNPNFNNQFEERQPNTFRGREPRGSGPRGPSGKKEVKEGKDL</sequence>
<comment type="caution">
    <text evidence="2">The sequence shown here is derived from an EMBL/GenBank/DDBJ whole genome shotgun (WGS) entry which is preliminary data.</text>
</comment>
<gene>
    <name evidence="2" type="ORF">PGTUg99_016076</name>
</gene>
<feature type="compositionally biased region" description="Basic and acidic residues" evidence="1">
    <location>
        <begin position="184"/>
        <end position="205"/>
    </location>
</feature>
<feature type="compositionally biased region" description="Low complexity" evidence="1">
    <location>
        <begin position="597"/>
        <end position="607"/>
    </location>
</feature>
<dbReference type="EMBL" id="VDEP01000243">
    <property type="protein sequence ID" value="KAA1120546.1"/>
    <property type="molecule type" value="Genomic_DNA"/>
</dbReference>
<reference evidence="2 3" key="1">
    <citation type="submission" date="2019-05" db="EMBL/GenBank/DDBJ databases">
        <title>Emergence of the Ug99 lineage of the wheat stem rust pathogen through somatic hybridization.</title>
        <authorList>
            <person name="Li F."/>
            <person name="Upadhyaya N.M."/>
            <person name="Sperschneider J."/>
            <person name="Matny O."/>
            <person name="Nguyen-Phuc H."/>
            <person name="Mago R."/>
            <person name="Raley C."/>
            <person name="Miller M.E."/>
            <person name="Silverstein K.A.T."/>
            <person name="Henningsen E."/>
            <person name="Hirsch C.D."/>
            <person name="Visser B."/>
            <person name="Pretorius Z.A."/>
            <person name="Steffenson B.J."/>
            <person name="Schwessinger B."/>
            <person name="Dodds P.N."/>
            <person name="Figueroa M."/>
        </authorList>
    </citation>
    <scope>NUCLEOTIDE SEQUENCE [LARGE SCALE GENOMIC DNA]</scope>
    <source>
        <strain evidence="2 3">Ug99</strain>
    </source>
</reference>